<dbReference type="Proteomes" id="UP000677228">
    <property type="component" value="Unassembled WGS sequence"/>
</dbReference>
<proteinExistence type="predicted"/>
<sequence>MSPTPVKKVNSQRRRQGKKSTIKRNCNKRKMMTNTTIALHIHQQQRETPCAVKNTNRISNKRKNDDMVYIELDTKCGCGNTCNSNIQFTKRYLECKKTMQIRVIKTYIHMILHHSTNSIINIYNVSSTKDNNNVEILLNDNDELKNLSYGTQTSHQLPHIQLKFTIINLSTLFANCLCIQDNKNEFYNSSTISFQDKKHFSPTIIESAKLSSILSTYSMSSISPIVSITNIIKSPSPSILIENKSSSLVSIVQSSSLEIHSSSEKRLPSILTPPLSPTPSSTNNLSIVPSQCSSLNILTPPNDRESSKEIPQHSGFIIKDIEDFEDDHQWDVINEVARRFGEPIHIDHYNSSFEKNHLKHKKTKKSKQLKTSATLKRMLPKLLPKLPSNYSSSSSLSSLALPSPILSSSLSNSSFDDSCCPVDLSIKKRLFDENSNTTTKYIKI</sequence>
<protein>
    <submittedName>
        <fullName evidence="3">Uncharacterized protein</fullName>
    </submittedName>
</protein>
<reference evidence="3" key="1">
    <citation type="submission" date="2021-02" db="EMBL/GenBank/DDBJ databases">
        <authorList>
            <person name="Nowell W R."/>
        </authorList>
    </citation>
    <scope>NUCLEOTIDE SEQUENCE</scope>
</reference>
<accession>A0A813RS52</accession>
<evidence type="ECO:0000313" key="4">
    <source>
        <dbReference type="EMBL" id="CAF3531087.1"/>
    </source>
</evidence>
<dbReference type="EMBL" id="CAJNOQ010000305">
    <property type="protein sequence ID" value="CAF0785193.1"/>
    <property type="molecule type" value="Genomic_DNA"/>
</dbReference>
<dbReference type="Proteomes" id="UP000663829">
    <property type="component" value="Unassembled WGS sequence"/>
</dbReference>
<evidence type="ECO:0000256" key="1">
    <source>
        <dbReference type="SAM" id="MobiDB-lite"/>
    </source>
</evidence>
<dbReference type="EMBL" id="CAJOBC010000305">
    <property type="protein sequence ID" value="CAF3568859.1"/>
    <property type="molecule type" value="Genomic_DNA"/>
</dbReference>
<dbReference type="Proteomes" id="UP000681722">
    <property type="component" value="Unassembled WGS sequence"/>
</dbReference>
<dbReference type="AlphaFoldDB" id="A0A813RS52"/>
<evidence type="ECO:0000313" key="3">
    <source>
        <dbReference type="EMBL" id="CAF0785193.1"/>
    </source>
</evidence>
<dbReference type="Proteomes" id="UP000682733">
    <property type="component" value="Unassembled WGS sequence"/>
</dbReference>
<dbReference type="OrthoDB" id="10034313at2759"/>
<dbReference type="EMBL" id="CAJOBA010000426">
    <property type="protein sequence ID" value="CAF3531087.1"/>
    <property type="molecule type" value="Genomic_DNA"/>
</dbReference>
<organism evidence="3 6">
    <name type="scientific">Didymodactylos carnosus</name>
    <dbReference type="NCBI Taxonomy" id="1234261"/>
    <lineage>
        <taxon>Eukaryota</taxon>
        <taxon>Metazoa</taxon>
        <taxon>Spiralia</taxon>
        <taxon>Gnathifera</taxon>
        <taxon>Rotifera</taxon>
        <taxon>Eurotatoria</taxon>
        <taxon>Bdelloidea</taxon>
        <taxon>Philodinida</taxon>
        <taxon>Philodinidae</taxon>
        <taxon>Didymodactylos</taxon>
    </lineage>
</organism>
<keyword evidence="6" id="KW-1185">Reference proteome</keyword>
<dbReference type="EMBL" id="CAJNOK010000426">
    <property type="protein sequence ID" value="CAF0752236.1"/>
    <property type="molecule type" value="Genomic_DNA"/>
</dbReference>
<feature type="compositionally biased region" description="Basic residues" evidence="1">
    <location>
        <begin position="10"/>
        <end position="20"/>
    </location>
</feature>
<evidence type="ECO:0000313" key="6">
    <source>
        <dbReference type="Proteomes" id="UP000663829"/>
    </source>
</evidence>
<feature type="region of interest" description="Disordered" evidence="1">
    <location>
        <begin position="1"/>
        <end position="20"/>
    </location>
</feature>
<name>A0A813RS52_9BILA</name>
<comment type="caution">
    <text evidence="3">The sequence shown here is derived from an EMBL/GenBank/DDBJ whole genome shotgun (WGS) entry which is preliminary data.</text>
</comment>
<evidence type="ECO:0000313" key="5">
    <source>
        <dbReference type="EMBL" id="CAF3568859.1"/>
    </source>
</evidence>
<gene>
    <name evidence="3" type="ORF">GPM918_LOCUS2691</name>
    <name evidence="2" type="ORF">OVA965_LOCUS2080</name>
    <name evidence="5" type="ORF">SRO942_LOCUS2691</name>
    <name evidence="4" type="ORF">TMI583_LOCUS2080</name>
</gene>
<evidence type="ECO:0000313" key="2">
    <source>
        <dbReference type="EMBL" id="CAF0752236.1"/>
    </source>
</evidence>